<feature type="signal peptide" evidence="1">
    <location>
        <begin position="1"/>
        <end position="23"/>
    </location>
</feature>
<evidence type="ECO:0000256" key="1">
    <source>
        <dbReference type="SAM" id="SignalP"/>
    </source>
</evidence>
<sequence>MKHFTWLAVLASAMVAAQPPASARDVPAGTMAVTAAVTTAVFGIEHDAAAAEALGTPLKRITDELDRALELQLAPQDDAPGLDADYVASLR</sequence>
<dbReference type="HOGENOM" id="CLU_2422879_0_0_6"/>
<organism evidence="2 3">
    <name type="scientific">Pseudohaliea rubra DSM 19751</name>
    <dbReference type="NCBI Taxonomy" id="1265313"/>
    <lineage>
        <taxon>Bacteria</taxon>
        <taxon>Pseudomonadati</taxon>
        <taxon>Pseudomonadota</taxon>
        <taxon>Gammaproteobacteria</taxon>
        <taxon>Cellvibrionales</taxon>
        <taxon>Halieaceae</taxon>
        <taxon>Pseudohaliea</taxon>
    </lineage>
</organism>
<name>A0A095X2K7_9GAMM</name>
<gene>
    <name evidence="2" type="ORF">HRUBRA_00276</name>
</gene>
<comment type="caution">
    <text evidence="2">The sequence shown here is derived from an EMBL/GenBank/DDBJ whole genome shotgun (WGS) entry which is preliminary data.</text>
</comment>
<keyword evidence="3" id="KW-1185">Reference proteome</keyword>
<proteinExistence type="predicted"/>
<keyword evidence="1" id="KW-0732">Signal</keyword>
<reference evidence="2 3" key="1">
    <citation type="journal article" date="2014" name="Genome Announc.">
        <title>Genome Sequence of Gammaproteobacterial Pseudohaliea rubra Type Strain DSM 19751, Isolated from Coastal Seawater of the Mediterranean Sea.</title>
        <authorList>
            <person name="Spring S."/>
            <person name="Fiebig A."/>
            <person name="Riedel T."/>
            <person name="Goker M."/>
            <person name="Klenk H.P."/>
        </authorList>
    </citation>
    <scope>NUCLEOTIDE SEQUENCE [LARGE SCALE GENOMIC DNA]</scope>
    <source>
        <strain evidence="2 3">DSM 19751</strain>
    </source>
</reference>
<dbReference type="RefSeq" id="WP_035514303.1">
    <property type="nucleotide sequence ID" value="NZ_KN234748.1"/>
</dbReference>
<dbReference type="EMBL" id="AUVB01000012">
    <property type="protein sequence ID" value="KGE05074.1"/>
    <property type="molecule type" value="Genomic_DNA"/>
</dbReference>
<feature type="chain" id="PRO_5001921093" evidence="1">
    <location>
        <begin position="24"/>
        <end position="91"/>
    </location>
</feature>
<dbReference type="Proteomes" id="UP000029640">
    <property type="component" value="Unassembled WGS sequence"/>
</dbReference>
<evidence type="ECO:0000313" key="3">
    <source>
        <dbReference type="Proteomes" id="UP000029640"/>
    </source>
</evidence>
<dbReference type="STRING" id="1265313.HRUBRA_00276"/>
<protein>
    <submittedName>
        <fullName evidence="2">Uncharacterized protein</fullName>
    </submittedName>
</protein>
<dbReference type="AlphaFoldDB" id="A0A095X2K7"/>
<evidence type="ECO:0000313" key="2">
    <source>
        <dbReference type="EMBL" id="KGE05074.1"/>
    </source>
</evidence>
<accession>A0A095X2K7</accession>